<dbReference type="GO" id="GO:0005509">
    <property type="term" value="F:calcium ion binding"/>
    <property type="evidence" value="ECO:0007669"/>
    <property type="project" value="InterPro"/>
</dbReference>
<evidence type="ECO:0000256" key="1">
    <source>
        <dbReference type="ARBA" id="ARBA00022737"/>
    </source>
</evidence>
<feature type="domain" description="EF-hand" evidence="2">
    <location>
        <begin position="77"/>
        <end position="112"/>
    </location>
</feature>
<keyword evidence="1" id="KW-0677">Repeat</keyword>
<accession>A0A9P1MYL3</accession>
<name>A0A9P1MYL3_9PELO</name>
<dbReference type="SUPFAM" id="SSF47473">
    <property type="entry name" value="EF-hand"/>
    <property type="match status" value="1"/>
</dbReference>
<dbReference type="PANTHER" id="PTHR23048:SF13">
    <property type="entry name" value="EF-HAND DOMAIN-CONTAINING PROTEIN"/>
    <property type="match status" value="1"/>
</dbReference>
<dbReference type="Proteomes" id="UP001152747">
    <property type="component" value="Unassembled WGS sequence"/>
</dbReference>
<evidence type="ECO:0000313" key="4">
    <source>
        <dbReference type="Proteomes" id="UP001152747"/>
    </source>
</evidence>
<dbReference type="Pfam" id="PF13499">
    <property type="entry name" value="EF-hand_7"/>
    <property type="match status" value="1"/>
</dbReference>
<organism evidence="3 4">
    <name type="scientific">Caenorhabditis angaria</name>
    <dbReference type="NCBI Taxonomy" id="860376"/>
    <lineage>
        <taxon>Eukaryota</taxon>
        <taxon>Metazoa</taxon>
        <taxon>Ecdysozoa</taxon>
        <taxon>Nematoda</taxon>
        <taxon>Chromadorea</taxon>
        <taxon>Rhabditida</taxon>
        <taxon>Rhabditina</taxon>
        <taxon>Rhabditomorpha</taxon>
        <taxon>Rhabditoidea</taxon>
        <taxon>Rhabditidae</taxon>
        <taxon>Peloderinae</taxon>
        <taxon>Caenorhabditis</taxon>
    </lineage>
</organism>
<protein>
    <recommendedName>
        <fullName evidence="2">EF-hand domain-containing protein</fullName>
    </recommendedName>
</protein>
<dbReference type="GO" id="GO:0016460">
    <property type="term" value="C:myosin II complex"/>
    <property type="evidence" value="ECO:0007669"/>
    <property type="project" value="TreeGrafter"/>
</dbReference>
<reference evidence="3" key="1">
    <citation type="submission" date="2022-11" db="EMBL/GenBank/DDBJ databases">
        <authorList>
            <person name="Kikuchi T."/>
        </authorList>
    </citation>
    <scope>NUCLEOTIDE SEQUENCE</scope>
    <source>
        <strain evidence="3">PS1010</strain>
    </source>
</reference>
<dbReference type="InterPro" id="IPR050230">
    <property type="entry name" value="CALM/Myosin/TropC-like"/>
</dbReference>
<gene>
    <name evidence="3" type="ORF">CAMP_LOCUS7109</name>
</gene>
<dbReference type="Gene3D" id="1.10.238.10">
    <property type="entry name" value="EF-hand"/>
    <property type="match status" value="2"/>
</dbReference>
<dbReference type="PROSITE" id="PS50222">
    <property type="entry name" value="EF_HAND_2"/>
    <property type="match status" value="1"/>
</dbReference>
<sequence length="145" mass="16577">MSQEDINDTFHFYDTIGDGKIAASQLPNALRALMLNPTEESINKMTKQWEKKPDTRISIQEFMPIFQAMSKECGRSTSLQEFQTLLSHFDREGNGFITLAELRGMLSNTGEKLTSREVDSLLFGVEEIDGKIKIDDFLQKHMQIK</sequence>
<evidence type="ECO:0000313" key="3">
    <source>
        <dbReference type="EMBL" id="CAI5444472.1"/>
    </source>
</evidence>
<comment type="caution">
    <text evidence="3">The sequence shown here is derived from an EMBL/GenBank/DDBJ whole genome shotgun (WGS) entry which is preliminary data.</text>
</comment>
<dbReference type="CDD" id="cd00051">
    <property type="entry name" value="EFh"/>
    <property type="match status" value="1"/>
</dbReference>
<dbReference type="InterPro" id="IPR002048">
    <property type="entry name" value="EF_hand_dom"/>
</dbReference>
<dbReference type="EMBL" id="CANHGI010000003">
    <property type="protein sequence ID" value="CAI5444472.1"/>
    <property type="molecule type" value="Genomic_DNA"/>
</dbReference>
<proteinExistence type="predicted"/>
<keyword evidence="4" id="KW-1185">Reference proteome</keyword>
<dbReference type="AlphaFoldDB" id="A0A9P1MYL3"/>
<dbReference type="FunFam" id="1.10.238.10:FF:000178">
    <property type="entry name" value="Calmodulin-2 A"/>
    <property type="match status" value="1"/>
</dbReference>
<dbReference type="OrthoDB" id="5959761at2759"/>
<dbReference type="SMART" id="SM00054">
    <property type="entry name" value="EFh"/>
    <property type="match status" value="2"/>
</dbReference>
<dbReference type="PANTHER" id="PTHR23048">
    <property type="entry name" value="MYOSIN LIGHT CHAIN 1, 3"/>
    <property type="match status" value="1"/>
</dbReference>
<dbReference type="InterPro" id="IPR011992">
    <property type="entry name" value="EF-hand-dom_pair"/>
</dbReference>
<evidence type="ECO:0000259" key="2">
    <source>
        <dbReference type="PROSITE" id="PS50222"/>
    </source>
</evidence>